<protein>
    <recommendedName>
        <fullName evidence="4">Membrane-bound metal-dependent hydrolase (DUF457)</fullName>
    </recommendedName>
</protein>
<feature type="transmembrane region" description="Helical" evidence="1">
    <location>
        <begin position="79"/>
        <end position="103"/>
    </location>
</feature>
<dbReference type="AlphaFoldDB" id="H2C7Q7"/>
<dbReference type="OrthoDB" id="34167at2157"/>
<dbReference type="STRING" id="671065.MetMK1DRAFT_00026060"/>
<evidence type="ECO:0000256" key="1">
    <source>
        <dbReference type="SAM" id="Phobius"/>
    </source>
</evidence>
<feature type="transmembrane region" description="Helical" evidence="1">
    <location>
        <begin position="124"/>
        <end position="147"/>
    </location>
</feature>
<name>H2C7Q7_9CREN</name>
<dbReference type="eggNOG" id="arCOG05320">
    <property type="taxonomic scope" value="Archaea"/>
</dbReference>
<evidence type="ECO:0000313" key="2">
    <source>
        <dbReference type="EMBL" id="EHP68183.1"/>
    </source>
</evidence>
<sequence>MKLLTHYIFTTGFLTLLSTPYLGFYVSLLLSSVISSLSNTLIDRLGHEVRGGFVRRTPTTHTLPRSVIWGLLPSLPLFYFFHVLPILLLGVLSGPSHMLLDIFTERGIYVKRGGRWRRFALAHFSYDNPVINGTAILAGALLLYLALSFSNHQADFTWPSKFP</sequence>
<organism evidence="2 3">
    <name type="scientific">Metallosphaera yellowstonensis MK1</name>
    <dbReference type="NCBI Taxonomy" id="671065"/>
    <lineage>
        <taxon>Archaea</taxon>
        <taxon>Thermoproteota</taxon>
        <taxon>Thermoprotei</taxon>
        <taxon>Sulfolobales</taxon>
        <taxon>Sulfolobaceae</taxon>
        <taxon>Metallosphaera</taxon>
    </lineage>
</organism>
<dbReference type="EMBL" id="JH597770">
    <property type="protein sequence ID" value="EHP68183.1"/>
    <property type="molecule type" value="Genomic_DNA"/>
</dbReference>
<reference evidence="2 3" key="1">
    <citation type="submission" date="2012-01" db="EMBL/GenBank/DDBJ databases">
        <title>Improved High-Quality Draft sequence of Metallosphaera yellowstonensis MK1.</title>
        <authorList>
            <consortium name="US DOE Joint Genome Institute"/>
            <person name="Lucas S."/>
            <person name="Han J."/>
            <person name="Cheng J.-F."/>
            <person name="Goodwin L."/>
            <person name="Pitluck S."/>
            <person name="Peters L."/>
            <person name="Teshima H."/>
            <person name="Detter J.C."/>
            <person name="Han C."/>
            <person name="Tapia R."/>
            <person name="Land M."/>
            <person name="Hauser L."/>
            <person name="Kyrpides N."/>
            <person name="Kozubal M."/>
            <person name="Macur R.E."/>
            <person name="Jay Z."/>
            <person name="Inskeep W."/>
            <person name="Woyke T."/>
        </authorList>
    </citation>
    <scope>NUCLEOTIDE SEQUENCE [LARGE SCALE GENOMIC DNA]</scope>
    <source>
        <strain evidence="2 3">MK1</strain>
    </source>
</reference>
<dbReference type="InterPro" id="IPR009705">
    <property type="entry name" value="DUF1286"/>
</dbReference>
<proteinExistence type="predicted"/>
<keyword evidence="1" id="KW-1133">Transmembrane helix</keyword>
<evidence type="ECO:0008006" key="4">
    <source>
        <dbReference type="Google" id="ProtNLM"/>
    </source>
</evidence>
<dbReference type="Proteomes" id="UP000003980">
    <property type="component" value="Unassembled WGS sequence"/>
</dbReference>
<dbReference type="HOGENOM" id="CLU_117041_0_0_2"/>
<keyword evidence="3" id="KW-1185">Reference proteome</keyword>
<dbReference type="RefSeq" id="WP_009074351.1">
    <property type="nucleotide sequence ID" value="NZ_JH597770.1"/>
</dbReference>
<accession>H2C7Q7</accession>
<keyword evidence="1" id="KW-0812">Transmembrane</keyword>
<keyword evidence="1" id="KW-0472">Membrane</keyword>
<evidence type="ECO:0000313" key="3">
    <source>
        <dbReference type="Proteomes" id="UP000003980"/>
    </source>
</evidence>
<dbReference type="Pfam" id="PF06939">
    <property type="entry name" value="DUF1286"/>
    <property type="match status" value="1"/>
</dbReference>
<gene>
    <name evidence="2" type="ORF">MetMK1DRAFT_00026060</name>
</gene>
<feature type="transmembrane region" description="Helical" evidence="1">
    <location>
        <begin position="7"/>
        <end position="30"/>
    </location>
</feature>